<dbReference type="AlphaFoldDB" id="A0A3R8X7F1"/>
<evidence type="ECO:0000259" key="1">
    <source>
        <dbReference type="Pfam" id="PF01695"/>
    </source>
</evidence>
<dbReference type="Proteomes" id="UP000272833">
    <property type="component" value="Unassembled WGS sequence"/>
</dbReference>
<protein>
    <recommendedName>
        <fullName evidence="1">IstB-like ATP-binding domain-containing protein</fullName>
    </recommendedName>
</protein>
<dbReference type="EMBL" id="RHRS01000146">
    <property type="protein sequence ID" value="RRW24017.1"/>
    <property type="molecule type" value="Genomic_DNA"/>
</dbReference>
<dbReference type="InterPro" id="IPR027417">
    <property type="entry name" value="P-loop_NTPase"/>
</dbReference>
<dbReference type="GO" id="GO:0005524">
    <property type="term" value="F:ATP binding"/>
    <property type="evidence" value="ECO:0007669"/>
    <property type="project" value="InterPro"/>
</dbReference>
<name>A0A3R8X7F1_ECTOL</name>
<dbReference type="Gene3D" id="3.40.50.300">
    <property type="entry name" value="P-loop containing nucleotide triphosphate hydrolases"/>
    <property type="match status" value="1"/>
</dbReference>
<proteinExistence type="predicted"/>
<dbReference type="Pfam" id="PF01695">
    <property type="entry name" value="IstB_IS21"/>
    <property type="match status" value="1"/>
</dbReference>
<feature type="domain" description="IstB-like ATP-binding" evidence="1">
    <location>
        <begin position="2"/>
        <end position="56"/>
    </location>
</feature>
<comment type="caution">
    <text evidence="2">The sequence shown here is derived from an EMBL/GenBank/DDBJ whole genome shotgun (WGS) entry which is preliminary data.</text>
</comment>
<evidence type="ECO:0000313" key="3">
    <source>
        <dbReference type="Proteomes" id="UP000272833"/>
    </source>
</evidence>
<sequence>NACLEDIDYRSPRGLDKALILQLSSGQWLRDGLNLIIGGPTGVGKTWLACALAHPAGPATACVTCACRACWKSWAWPMATGASPS</sequence>
<reference evidence="2 3" key="1">
    <citation type="submission" date="2018-10" db="EMBL/GenBank/DDBJ databases">
        <title>Transmission dynamics of multidrug resistant bacteria on intensive care unit surfaces.</title>
        <authorList>
            <person name="D'Souza A.W."/>
            <person name="Potter R.F."/>
            <person name="Wallace M."/>
            <person name="Shupe A."/>
            <person name="Patel S."/>
            <person name="Sun S."/>
            <person name="Gul D."/>
            <person name="Kwon J.H."/>
            <person name="Andleeb S."/>
            <person name="Burnham C.-A.D."/>
            <person name="Dantas G."/>
        </authorList>
    </citation>
    <scope>NUCLEOTIDE SEQUENCE [LARGE SCALE GENOMIC DNA]</scope>
    <source>
        <strain evidence="2 3">PO_271</strain>
    </source>
</reference>
<dbReference type="SUPFAM" id="SSF52540">
    <property type="entry name" value="P-loop containing nucleoside triphosphate hydrolases"/>
    <property type="match status" value="1"/>
</dbReference>
<feature type="non-terminal residue" evidence="2">
    <location>
        <position position="1"/>
    </location>
</feature>
<gene>
    <name evidence="2" type="ORF">EGJ44_22910</name>
</gene>
<organism evidence="2 3">
    <name type="scientific">Ectopseudomonas oleovorans</name>
    <name type="common">Pseudomonas oleovorans</name>
    <dbReference type="NCBI Taxonomy" id="301"/>
    <lineage>
        <taxon>Bacteria</taxon>
        <taxon>Pseudomonadati</taxon>
        <taxon>Pseudomonadota</taxon>
        <taxon>Gammaproteobacteria</taxon>
        <taxon>Pseudomonadales</taxon>
        <taxon>Pseudomonadaceae</taxon>
        <taxon>Ectopseudomonas</taxon>
    </lineage>
</organism>
<evidence type="ECO:0000313" key="2">
    <source>
        <dbReference type="EMBL" id="RRW24017.1"/>
    </source>
</evidence>
<accession>A0A3R8X7F1</accession>
<dbReference type="InterPro" id="IPR002611">
    <property type="entry name" value="IstB_ATP-bd"/>
</dbReference>